<keyword evidence="4" id="KW-0813">Transport</keyword>
<feature type="domain" description="Calx-beta" evidence="5">
    <location>
        <begin position="2"/>
        <end position="98"/>
    </location>
</feature>
<reference evidence="6" key="1">
    <citation type="submission" date="2020-07" db="EMBL/GenBank/DDBJ databases">
        <title>Multicomponent nature underlies the extraordinary mechanical properties of spider dragline silk.</title>
        <authorList>
            <person name="Kono N."/>
            <person name="Nakamura H."/>
            <person name="Mori M."/>
            <person name="Yoshida Y."/>
            <person name="Ohtoshi R."/>
            <person name="Malay A.D."/>
            <person name="Moran D.A.P."/>
            <person name="Tomita M."/>
            <person name="Numata K."/>
            <person name="Arakawa K."/>
        </authorList>
    </citation>
    <scope>NUCLEOTIDE SEQUENCE</scope>
</reference>
<name>A0A8X6FJ63_TRICU</name>
<dbReference type="PANTHER" id="PTHR11878">
    <property type="entry name" value="SODIUM/CALCIUM EXCHANGER"/>
    <property type="match status" value="1"/>
</dbReference>
<evidence type="ECO:0000259" key="5">
    <source>
        <dbReference type="SMART" id="SM00237"/>
    </source>
</evidence>
<evidence type="ECO:0000256" key="1">
    <source>
        <dbReference type="ARBA" id="ARBA00022729"/>
    </source>
</evidence>
<dbReference type="InterPro" id="IPR003644">
    <property type="entry name" value="Calx_beta"/>
</dbReference>
<evidence type="ECO:0000313" key="7">
    <source>
        <dbReference type="Proteomes" id="UP000887116"/>
    </source>
</evidence>
<keyword evidence="2" id="KW-0677">Repeat</keyword>
<dbReference type="GO" id="GO:0016020">
    <property type="term" value="C:membrane"/>
    <property type="evidence" value="ECO:0007669"/>
    <property type="project" value="InterPro"/>
</dbReference>
<evidence type="ECO:0000256" key="2">
    <source>
        <dbReference type="ARBA" id="ARBA00022737"/>
    </source>
</evidence>
<feature type="domain" description="Calx-beta" evidence="5">
    <location>
        <begin position="112"/>
        <end position="211"/>
    </location>
</feature>
<protein>
    <submittedName>
        <fullName evidence="6">Adhesion G-protein coupled receptor V1</fullName>
    </submittedName>
</protein>
<keyword evidence="4" id="KW-0406">Ion transport</keyword>
<dbReference type="InterPro" id="IPR038081">
    <property type="entry name" value="CalX-like_sf"/>
</dbReference>
<dbReference type="GO" id="GO:0030001">
    <property type="term" value="P:metal ion transport"/>
    <property type="evidence" value="ECO:0007669"/>
    <property type="project" value="TreeGrafter"/>
</dbReference>
<evidence type="ECO:0000256" key="3">
    <source>
        <dbReference type="ARBA" id="ARBA00022837"/>
    </source>
</evidence>
<sequence length="730" mass="82215">MTSNGQASKSSPGVLTFEHPTVRVLEGSVTARIPVIRVNGSYSPISVRYRVLDDAASPYAKLRGQLFFPNGILKQEIDIPLIDDDVRGLDLNLKVELFEPSLKTDVVDGLCVLTIIDDDMIPGYLELERPQLRVSEDIGSLEVKVLRREGHDGQIRMRYKTTPVTAQPNSDFTPILGELVFEEGEEIKILKVDILDDTIRESLETFRIELFDPSVGTGVLNFRNRGSILTTDVTIEDNDMIPGYLELERPQLRVSEDIGSLEVKVLRREGHDGQLRIRYQTTPVTAQPNSDFTPVRGELIFDDREDMKILKVDILDDTLRESPEQFRLELFDPSVGIGVLNFRHRGSIMTTDITIEDNDMIPGYLELERPQLRVSEDIGSLEVKVLRREGHDGQIRMSYRTTPVTAQPNSDFTPILGELVFEEGEEMKILKVDILDDTIRESPEEFRLELFDPSVGIGVLNFRHRGSIMTTDITIEDNDMMPGIVEIEKPIYNVLENVGVVEIGVIRLDGTDGEIRVGYETQNQTARPEKDFKPAKGELIFGEGEIRKTILVPIVDDDEREPMQQFEVHLLDPTPGPGVINFKGLGSTRGAVVIIKDDDMKPGFFELEQPSYVVPEDSGTVQVGVVRVGGSDGEIHVRYQTRSNTALAEQDFIPTTGELIFREGEVRKDIIINILDDEMRESSETFEVQLLDPTPAPGVLNFRQFESKLTTVVTITDNDSKKFFPINFNW</sequence>
<feature type="domain" description="Calx-beta" evidence="5">
    <location>
        <begin position="591"/>
        <end position="691"/>
    </location>
</feature>
<dbReference type="Pfam" id="PF03160">
    <property type="entry name" value="Calx-beta"/>
    <property type="match status" value="5"/>
</dbReference>
<proteinExistence type="predicted"/>
<evidence type="ECO:0000313" key="6">
    <source>
        <dbReference type="EMBL" id="GFQ81637.1"/>
    </source>
</evidence>
<gene>
    <name evidence="6" type="primary">Adgrv1</name>
    <name evidence="6" type="ORF">TNCT_540821</name>
</gene>
<keyword evidence="6" id="KW-0675">Receptor</keyword>
<feature type="domain" description="Calx-beta" evidence="5">
    <location>
        <begin position="471"/>
        <end position="571"/>
    </location>
</feature>
<dbReference type="PANTHER" id="PTHR11878:SF65">
    <property type="entry name" value="NA_CA-EXCHANGE PROTEIN, ISOFORM G"/>
    <property type="match status" value="1"/>
</dbReference>
<keyword evidence="7" id="KW-1185">Reference proteome</keyword>
<evidence type="ECO:0000256" key="4">
    <source>
        <dbReference type="ARBA" id="ARBA00023065"/>
    </source>
</evidence>
<dbReference type="SMART" id="SM00237">
    <property type="entry name" value="Calx_beta"/>
    <property type="match status" value="6"/>
</dbReference>
<organism evidence="6 7">
    <name type="scientific">Trichonephila clavata</name>
    <name type="common">Joro spider</name>
    <name type="synonym">Nephila clavata</name>
    <dbReference type="NCBI Taxonomy" id="2740835"/>
    <lineage>
        <taxon>Eukaryota</taxon>
        <taxon>Metazoa</taxon>
        <taxon>Ecdysozoa</taxon>
        <taxon>Arthropoda</taxon>
        <taxon>Chelicerata</taxon>
        <taxon>Arachnida</taxon>
        <taxon>Araneae</taxon>
        <taxon>Araneomorphae</taxon>
        <taxon>Entelegynae</taxon>
        <taxon>Araneoidea</taxon>
        <taxon>Nephilidae</taxon>
        <taxon>Trichonephila</taxon>
    </lineage>
</organism>
<dbReference type="InterPro" id="IPR051171">
    <property type="entry name" value="CaCA"/>
</dbReference>
<comment type="caution">
    <text evidence="6">The sequence shown here is derived from an EMBL/GenBank/DDBJ whole genome shotgun (WGS) entry which is preliminary data.</text>
</comment>
<dbReference type="GO" id="GO:0007154">
    <property type="term" value="P:cell communication"/>
    <property type="evidence" value="ECO:0007669"/>
    <property type="project" value="InterPro"/>
</dbReference>
<dbReference type="EMBL" id="BMAO01012467">
    <property type="protein sequence ID" value="GFQ81637.1"/>
    <property type="molecule type" value="Genomic_DNA"/>
</dbReference>
<keyword evidence="3" id="KW-0106">Calcium</keyword>
<dbReference type="AlphaFoldDB" id="A0A8X6FJ63"/>
<accession>A0A8X6FJ63</accession>
<feature type="domain" description="Calx-beta" evidence="5">
    <location>
        <begin position="351"/>
        <end position="451"/>
    </location>
</feature>
<dbReference type="Proteomes" id="UP000887116">
    <property type="component" value="Unassembled WGS sequence"/>
</dbReference>
<keyword evidence="1" id="KW-0732">Signal</keyword>
<dbReference type="SUPFAM" id="SSF141072">
    <property type="entry name" value="CalX-like"/>
    <property type="match status" value="6"/>
</dbReference>
<feature type="domain" description="Calx-beta" evidence="5">
    <location>
        <begin position="231"/>
        <end position="331"/>
    </location>
</feature>
<dbReference type="OrthoDB" id="6435896at2759"/>
<dbReference type="Gene3D" id="2.60.40.2030">
    <property type="match status" value="6"/>
</dbReference>